<dbReference type="EMBL" id="CAUOFW020004908">
    <property type="protein sequence ID" value="CAK9167720.1"/>
    <property type="molecule type" value="Genomic_DNA"/>
</dbReference>
<name>A0ABC8TE80_9AQUA</name>
<organism evidence="1 2">
    <name type="scientific">Ilex paraguariensis</name>
    <name type="common">yerba mate</name>
    <dbReference type="NCBI Taxonomy" id="185542"/>
    <lineage>
        <taxon>Eukaryota</taxon>
        <taxon>Viridiplantae</taxon>
        <taxon>Streptophyta</taxon>
        <taxon>Embryophyta</taxon>
        <taxon>Tracheophyta</taxon>
        <taxon>Spermatophyta</taxon>
        <taxon>Magnoliopsida</taxon>
        <taxon>eudicotyledons</taxon>
        <taxon>Gunneridae</taxon>
        <taxon>Pentapetalae</taxon>
        <taxon>asterids</taxon>
        <taxon>campanulids</taxon>
        <taxon>Aquifoliales</taxon>
        <taxon>Aquifoliaceae</taxon>
        <taxon>Ilex</taxon>
    </lineage>
</organism>
<dbReference type="Proteomes" id="UP001642360">
    <property type="component" value="Unassembled WGS sequence"/>
</dbReference>
<proteinExistence type="predicted"/>
<protein>
    <submittedName>
        <fullName evidence="1">Uncharacterized protein</fullName>
    </submittedName>
</protein>
<dbReference type="AlphaFoldDB" id="A0ABC8TE80"/>
<keyword evidence="2" id="KW-1185">Reference proteome</keyword>
<gene>
    <name evidence="1" type="ORF">ILEXP_LOCUS37007</name>
</gene>
<accession>A0ABC8TE80</accession>
<comment type="caution">
    <text evidence="1">The sequence shown here is derived from an EMBL/GenBank/DDBJ whole genome shotgun (WGS) entry which is preliminary data.</text>
</comment>
<evidence type="ECO:0000313" key="1">
    <source>
        <dbReference type="EMBL" id="CAK9167720.1"/>
    </source>
</evidence>
<evidence type="ECO:0000313" key="2">
    <source>
        <dbReference type="Proteomes" id="UP001642360"/>
    </source>
</evidence>
<sequence length="145" mass="16591">MSFLNKVELLELAAPSHQHQSLHQSINDKNLYPILARKSAIELDQSSTPIKASMTKTSIQFWLENQLQNWTNSSQKISYRIGTVINTNHSINDKNLDPILARKSATEFPHPNASYRNMITTSYTHPNAKPATFFCKFPEHMLHLD</sequence>
<reference evidence="1 2" key="1">
    <citation type="submission" date="2024-02" db="EMBL/GenBank/DDBJ databases">
        <authorList>
            <person name="Vignale AGUSTIN F."/>
            <person name="Sosa J E."/>
            <person name="Modenutti C."/>
        </authorList>
    </citation>
    <scope>NUCLEOTIDE SEQUENCE [LARGE SCALE GENOMIC DNA]</scope>
</reference>